<dbReference type="Proteomes" id="UP000013261">
    <property type="component" value="Unassembled WGS sequence"/>
</dbReference>
<organism evidence="2 3">
    <name type="scientific">Acinetobacter dispersus</name>
    <dbReference type="NCBI Taxonomy" id="70348"/>
    <lineage>
        <taxon>Bacteria</taxon>
        <taxon>Pseudomonadati</taxon>
        <taxon>Pseudomonadota</taxon>
        <taxon>Gammaproteobacteria</taxon>
        <taxon>Moraxellales</taxon>
        <taxon>Moraxellaceae</taxon>
        <taxon>Acinetobacter</taxon>
    </lineage>
</organism>
<dbReference type="OrthoDB" id="9798982at2"/>
<evidence type="ECO:0008006" key="4">
    <source>
        <dbReference type="Google" id="ProtNLM"/>
    </source>
</evidence>
<dbReference type="RefSeq" id="WP_005185980.1">
    <property type="nucleotide sequence ID" value="NZ_KB850049.1"/>
</dbReference>
<dbReference type="SUPFAM" id="SSF53955">
    <property type="entry name" value="Lysozyme-like"/>
    <property type="match status" value="1"/>
</dbReference>
<keyword evidence="3" id="KW-1185">Reference proteome</keyword>
<gene>
    <name evidence="2" type="ORF">F904_01114</name>
</gene>
<reference evidence="2 3" key="1">
    <citation type="submission" date="2013-02" db="EMBL/GenBank/DDBJ databases">
        <title>The Genome Sequence of Acinetobacter sp. ANC 4105.</title>
        <authorList>
            <consortium name="The Broad Institute Genome Sequencing Platform"/>
            <consortium name="The Broad Institute Genome Sequencing Center for Infectious Disease"/>
            <person name="Cerqueira G."/>
            <person name="Feldgarden M."/>
            <person name="Courvalin P."/>
            <person name="Perichon B."/>
            <person name="Grillot-Courvalin C."/>
            <person name="Clermont D."/>
            <person name="Rocha E."/>
            <person name="Yoon E.-J."/>
            <person name="Nemec A."/>
            <person name="Walker B."/>
            <person name="Young S.K."/>
            <person name="Zeng Q."/>
            <person name="Gargeya S."/>
            <person name="Fitzgerald M."/>
            <person name="Haas B."/>
            <person name="Abouelleil A."/>
            <person name="Alvarado L."/>
            <person name="Arachchi H.M."/>
            <person name="Berlin A.M."/>
            <person name="Chapman S.B."/>
            <person name="Dewar J."/>
            <person name="Goldberg J."/>
            <person name="Griggs A."/>
            <person name="Gujja S."/>
            <person name="Hansen M."/>
            <person name="Howarth C."/>
            <person name="Imamovic A."/>
            <person name="Larimer J."/>
            <person name="McCowan C."/>
            <person name="Murphy C."/>
            <person name="Neiman D."/>
            <person name="Pearson M."/>
            <person name="Priest M."/>
            <person name="Roberts A."/>
            <person name="Saif S."/>
            <person name="Shea T."/>
            <person name="Sisk P."/>
            <person name="Sykes S."/>
            <person name="Wortman J."/>
            <person name="Nusbaum C."/>
            <person name="Birren B."/>
        </authorList>
    </citation>
    <scope>NUCLEOTIDE SEQUENCE [LARGE SCALE GENOMIC DNA]</scope>
    <source>
        <strain evidence="2 3">ANC 4105</strain>
    </source>
</reference>
<dbReference type="AlphaFoldDB" id="N9LD70"/>
<comment type="caution">
    <text evidence="2">The sequence shown here is derived from an EMBL/GenBank/DDBJ whole genome shotgun (WGS) entry which is preliminary data.</text>
</comment>
<dbReference type="PATRIC" id="fig|1217703.3.peg.1070"/>
<dbReference type="InterPro" id="IPR023346">
    <property type="entry name" value="Lysozyme-like_dom_sf"/>
</dbReference>
<protein>
    <recommendedName>
        <fullName evidence="4">Glycoside hydrolase family 19 catalytic domain-containing protein</fullName>
    </recommendedName>
</protein>
<evidence type="ECO:0000256" key="1">
    <source>
        <dbReference type="SAM" id="MobiDB-lite"/>
    </source>
</evidence>
<dbReference type="Gene3D" id="1.10.530.10">
    <property type="match status" value="1"/>
</dbReference>
<sequence length="535" mass="60624">MSNLVTMTAKFYDKSGNHFSNLDVQSRYQGSSKANIQKTDSRGLFVFQASPNRTVEILAKPPNQKEYSVFRTINSSASSSEVNPIKVQLPKTIDEYQQIKQPTSTKGIVSTFFKVVDSNGKVMKNFPIQSRPKGKGNSPDKLTDDQGIVEVKSSPNRDIEVLVLTSNDQFVLKSSINSGSGSSQPIPIKLDEPYAKFLSRSEIKILDRDGKDYVVEKTNIEMLIVESGKKQLYSISNGKLPLQSMVGQKLEFTVYKPDGKPLKPQSYMATRIKNKPAELRLDVDITKGSTTPNDPEINKQVKVDILITMEQMQKMWPAVKNVERIKIILDELNNGIIDYKLDTRLRQAHFMAQVFAESGYLFSLRENIAAYTEKNLLDNMGYYQRNRAEAKIDAAIKDKVLKEKTICNKAYMDVNRPKNRALGNIKEDDGYKFIGRGLKMTTGRYNYTQFDKFYPKAWSDEKLDFVENPELIEQPKYAARTALVYWLANKLYDMADLGATHTVVDGITRGINAGATSTMLIERRSYFDKAKTIFK</sequence>
<accession>N9LD70</accession>
<evidence type="ECO:0000313" key="2">
    <source>
        <dbReference type="EMBL" id="ENW94198.1"/>
    </source>
</evidence>
<dbReference type="eggNOG" id="COG3179">
    <property type="taxonomic scope" value="Bacteria"/>
</dbReference>
<evidence type="ECO:0000313" key="3">
    <source>
        <dbReference type="Proteomes" id="UP000013261"/>
    </source>
</evidence>
<dbReference type="EMBL" id="APRL01000010">
    <property type="protein sequence ID" value="ENW94198.1"/>
    <property type="molecule type" value="Genomic_DNA"/>
</dbReference>
<name>N9LD70_9GAMM</name>
<dbReference type="HOGENOM" id="CLU_037926_1_0_6"/>
<feature type="region of interest" description="Disordered" evidence="1">
    <location>
        <begin position="126"/>
        <end position="145"/>
    </location>
</feature>
<proteinExistence type="predicted"/>